<dbReference type="Proteomes" id="UP000054561">
    <property type="component" value="Unassembled WGS sequence"/>
</dbReference>
<evidence type="ECO:0000256" key="2">
    <source>
        <dbReference type="ARBA" id="ARBA00022741"/>
    </source>
</evidence>
<dbReference type="RefSeq" id="XP_012337583.1">
    <property type="nucleotide sequence ID" value="XM_012482160.1"/>
</dbReference>
<feature type="region of interest" description="Disordered" evidence="5">
    <location>
        <begin position="162"/>
        <end position="277"/>
    </location>
</feature>
<proteinExistence type="predicted"/>
<dbReference type="InterPro" id="IPR043358">
    <property type="entry name" value="GNL1-like"/>
</dbReference>
<dbReference type="OMA" id="MDNIDDM"/>
<organism evidence="7 8">
    <name type="scientific">Plasmodium fragile</name>
    <dbReference type="NCBI Taxonomy" id="5857"/>
    <lineage>
        <taxon>Eukaryota</taxon>
        <taxon>Sar</taxon>
        <taxon>Alveolata</taxon>
        <taxon>Apicomplexa</taxon>
        <taxon>Aconoidasida</taxon>
        <taxon>Haemosporida</taxon>
        <taxon>Plasmodiidae</taxon>
        <taxon>Plasmodium</taxon>
        <taxon>Plasmodium (Plasmodium)</taxon>
    </lineage>
</organism>
<dbReference type="EMBL" id="KQ001711">
    <property type="protein sequence ID" value="KJP85791.1"/>
    <property type="molecule type" value="Genomic_DNA"/>
</dbReference>
<protein>
    <recommendedName>
        <fullName evidence="6">G domain-containing protein</fullName>
    </recommendedName>
</protein>
<evidence type="ECO:0000256" key="3">
    <source>
        <dbReference type="ARBA" id="ARBA00022801"/>
    </source>
</evidence>
<sequence>MGFQKKNKTKQNNNFMGRSLMRNKLLQKEISDNLLYSHIGHDDKKKVSKQISVLDKTPVDDYLDNQLVINSVEVSKVFIQKNEIKEKKKLRDGDDKGKDFLKIQNIVLPIPGRPFLLKHQDKVNIILHERENAPVKKKKKKRTNVNKISFLMSGKSLIPINVRSTKGETARRRKGRVVKKAPKGEAGAEEKRDVNEEAVAVGGNVDQARGENDTEEDDADVEEDEDVEDDTHGEAEEEEDTEEDADEEEDTEEDEDEEDDTEEDAQEGADTEAPQNLKYMRMYEALGKKYKRLNVQEVLNKETVDKYELEHFVEWRKLLSVIEEEEGYIITPYEKNIEYWRQLWRVVEKSHVLLYIMDARNPIFFYCQGLEYYIRKVDPRKEFYIVLNKADFLTYEERKEWSCFFQERGVKFIFFSALRELYHQNKVIIEDLPVRPGAYSNRLSGEGSTERKREDRLAAERSSTNSTQRPCTKSAERPASEHVHLSAPVTQDDHKKEAAIDVGHGKLIYEEKKNDQTDILSTNEMVSLIQKIKNEKRGEYHDIEIGDYSVPKFTVGFIGFPNVGKSSIINSLVGLKKVSVSRQPGKTKHFQTIPLKRHGFCLCDCPGLIFPSLVFSKYDLILNGVFSVDHYKGNLIELVQILCNIIPHQLCDKYRIDKRLICEVELDAGQNGFEKRTHDFLDATQFLSAFCASRRYVSGGKGGLLNLNFATRLIIRDFITGKLLYNFMPSYLALNAHVYRSGASPGELLEASVRVDLDHFSQDPAEPEEIQVTKRKFRYMQKKLVRGKNVMKHVC</sequence>
<evidence type="ECO:0000259" key="6">
    <source>
        <dbReference type="Pfam" id="PF01926"/>
    </source>
</evidence>
<dbReference type="GeneID" id="24269864"/>
<keyword evidence="4" id="KW-0342">GTP-binding</keyword>
<dbReference type="Pfam" id="PF01926">
    <property type="entry name" value="MMR_HSR1"/>
    <property type="match status" value="1"/>
</dbReference>
<evidence type="ECO:0000313" key="8">
    <source>
        <dbReference type="Proteomes" id="UP000054561"/>
    </source>
</evidence>
<dbReference type="AlphaFoldDB" id="A0A0D9QJ88"/>
<feature type="region of interest" description="Disordered" evidence="5">
    <location>
        <begin position="440"/>
        <end position="490"/>
    </location>
</feature>
<dbReference type="VEuPathDB" id="PlasmoDB:AK88_04550"/>
<dbReference type="PANTHER" id="PTHR45709">
    <property type="entry name" value="LARGE SUBUNIT GTPASE 1 HOMOLOG-RELATED"/>
    <property type="match status" value="1"/>
</dbReference>
<feature type="domain" description="G" evidence="6">
    <location>
        <begin position="554"/>
        <end position="610"/>
    </location>
</feature>
<evidence type="ECO:0000256" key="4">
    <source>
        <dbReference type="ARBA" id="ARBA00023134"/>
    </source>
</evidence>
<feature type="compositionally biased region" description="Basic and acidic residues" evidence="5">
    <location>
        <begin position="474"/>
        <end position="484"/>
    </location>
</feature>
<keyword evidence="2" id="KW-0547">Nucleotide-binding</keyword>
<name>A0A0D9QJ88_PLAFR</name>
<dbReference type="SUPFAM" id="SSF52540">
    <property type="entry name" value="P-loop containing nucleoside triphosphate hydrolases"/>
    <property type="match status" value="1"/>
</dbReference>
<evidence type="ECO:0000313" key="7">
    <source>
        <dbReference type="EMBL" id="KJP85791.1"/>
    </source>
</evidence>
<dbReference type="CDD" id="cd01857">
    <property type="entry name" value="HSR1_MMR1"/>
    <property type="match status" value="1"/>
</dbReference>
<dbReference type="GO" id="GO:0005525">
    <property type="term" value="F:GTP binding"/>
    <property type="evidence" value="ECO:0007669"/>
    <property type="project" value="UniProtKB-KW"/>
</dbReference>
<dbReference type="GO" id="GO:0005829">
    <property type="term" value="C:cytosol"/>
    <property type="evidence" value="ECO:0007669"/>
    <property type="project" value="TreeGrafter"/>
</dbReference>
<dbReference type="InterPro" id="IPR006073">
    <property type="entry name" value="GTP-bd"/>
</dbReference>
<evidence type="ECO:0000256" key="5">
    <source>
        <dbReference type="SAM" id="MobiDB-lite"/>
    </source>
</evidence>
<dbReference type="GO" id="GO:0003924">
    <property type="term" value="F:GTPase activity"/>
    <property type="evidence" value="ECO:0007669"/>
    <property type="project" value="InterPro"/>
</dbReference>
<feature type="compositionally biased region" description="Basic residues" evidence="5">
    <location>
        <begin position="171"/>
        <end position="181"/>
    </location>
</feature>
<dbReference type="PANTHER" id="PTHR45709:SF2">
    <property type="entry name" value="LARGE SUBUNIT GTPASE 1 HOMOLOG"/>
    <property type="match status" value="1"/>
</dbReference>
<keyword evidence="3" id="KW-0378">Hydrolase</keyword>
<accession>A0A0D9QJ88</accession>
<feature type="compositionally biased region" description="Polar residues" evidence="5">
    <location>
        <begin position="461"/>
        <end position="471"/>
    </location>
</feature>
<feature type="compositionally biased region" description="Basic and acidic residues" evidence="5">
    <location>
        <begin position="448"/>
        <end position="459"/>
    </location>
</feature>
<dbReference type="OrthoDB" id="61815at2759"/>
<dbReference type="Gene3D" id="3.40.50.300">
    <property type="entry name" value="P-loop containing nucleotide triphosphate hydrolases"/>
    <property type="match status" value="1"/>
</dbReference>
<keyword evidence="8" id="KW-1185">Reference proteome</keyword>
<feature type="compositionally biased region" description="Basic and acidic residues" evidence="5">
    <location>
        <begin position="182"/>
        <end position="195"/>
    </location>
</feature>
<reference evidence="7 8" key="1">
    <citation type="submission" date="2014-03" db="EMBL/GenBank/DDBJ databases">
        <title>The Genome Sequence of Plasmodium fragile nilgiri.</title>
        <authorList>
            <consortium name="The Broad Institute Genomics Platform"/>
            <consortium name="The Broad Institute Genome Sequencing Center for Infectious Disease"/>
            <person name="Neafsey D."/>
            <person name="Duraisingh M."/>
            <person name="Young S.K."/>
            <person name="Zeng Q."/>
            <person name="Gargeya S."/>
            <person name="Abouelleil A."/>
            <person name="Alvarado L."/>
            <person name="Chapman S.B."/>
            <person name="Gainer-Dewar J."/>
            <person name="Goldberg J."/>
            <person name="Griggs A."/>
            <person name="Gujja S."/>
            <person name="Hansen M."/>
            <person name="Howarth C."/>
            <person name="Imamovic A."/>
            <person name="Larimer J."/>
            <person name="Pearson M."/>
            <person name="Poon T.W."/>
            <person name="Priest M."/>
            <person name="Roberts A."/>
            <person name="Saif S."/>
            <person name="Shea T."/>
            <person name="Sykes S."/>
            <person name="Wortman J."/>
            <person name="Nusbaum C."/>
            <person name="Birren B."/>
        </authorList>
    </citation>
    <scope>NUCLEOTIDE SEQUENCE [LARGE SCALE GENOMIC DNA]</scope>
    <source>
        <strain evidence="8">nilgiri</strain>
    </source>
</reference>
<dbReference type="InterPro" id="IPR027417">
    <property type="entry name" value="P-loop_NTPase"/>
</dbReference>
<keyword evidence="1" id="KW-0963">Cytoplasm</keyword>
<feature type="compositionally biased region" description="Acidic residues" evidence="5">
    <location>
        <begin position="213"/>
        <end position="270"/>
    </location>
</feature>
<gene>
    <name evidence="7" type="ORF">AK88_04550</name>
</gene>
<evidence type="ECO:0000256" key="1">
    <source>
        <dbReference type="ARBA" id="ARBA00022490"/>
    </source>
</evidence>